<organism evidence="1 2">
    <name type="scientific">Rhizobium mongolense</name>
    <dbReference type="NCBI Taxonomy" id="57676"/>
    <lineage>
        <taxon>Bacteria</taxon>
        <taxon>Pseudomonadati</taxon>
        <taxon>Pseudomonadota</taxon>
        <taxon>Alphaproteobacteria</taxon>
        <taxon>Hyphomicrobiales</taxon>
        <taxon>Rhizobiaceae</taxon>
        <taxon>Rhizobium/Agrobacterium group</taxon>
        <taxon>Rhizobium</taxon>
    </lineage>
</organism>
<protein>
    <submittedName>
        <fullName evidence="1">Uncharacterized protein</fullName>
    </submittedName>
</protein>
<sequence>MYMSDRAEGCSPYRSGTSLIRFYEVLRDETTSDTFYSAAVGLDDEGYRTVDEVASKLFETCGPSGLRA</sequence>
<evidence type="ECO:0000313" key="2">
    <source>
        <dbReference type="Proteomes" id="UP000533641"/>
    </source>
</evidence>
<dbReference type="RefSeq" id="WP_183930176.1">
    <property type="nucleotide sequence ID" value="NZ_JACIGM010000022.1"/>
</dbReference>
<dbReference type="Proteomes" id="UP000533641">
    <property type="component" value="Unassembled WGS sequence"/>
</dbReference>
<dbReference type="AlphaFoldDB" id="A0A7W6RUQ3"/>
<gene>
    <name evidence="1" type="ORF">GGE12_006721</name>
</gene>
<dbReference type="EMBL" id="JACIGM010000022">
    <property type="protein sequence ID" value="MBB4278908.1"/>
    <property type="molecule type" value="Genomic_DNA"/>
</dbReference>
<name>A0A7W6RUQ3_9HYPH</name>
<accession>A0A7W6RUQ3</accession>
<reference evidence="1 2" key="1">
    <citation type="submission" date="2020-08" db="EMBL/GenBank/DDBJ databases">
        <title>Genomic Encyclopedia of Type Strains, Phase IV (KMG-V): Genome sequencing to study the core and pangenomes of soil and plant-associated prokaryotes.</title>
        <authorList>
            <person name="Whitman W."/>
        </authorList>
    </citation>
    <scope>NUCLEOTIDE SEQUENCE [LARGE SCALE GENOMIC DNA]</scope>
    <source>
        <strain evidence="1 2">SEMIA 402</strain>
    </source>
</reference>
<evidence type="ECO:0000313" key="1">
    <source>
        <dbReference type="EMBL" id="MBB4278908.1"/>
    </source>
</evidence>
<comment type="caution">
    <text evidence="1">The sequence shown here is derived from an EMBL/GenBank/DDBJ whole genome shotgun (WGS) entry which is preliminary data.</text>
</comment>
<proteinExistence type="predicted"/>